<dbReference type="Pfam" id="PF13525">
    <property type="entry name" value="YfiO"/>
    <property type="match status" value="1"/>
</dbReference>
<gene>
    <name evidence="5" type="primary">bamD</name>
    <name evidence="5" type="ORF">G7034_08595</name>
</gene>
<comment type="caution">
    <text evidence="5">The sequence shown here is derived from an EMBL/GenBank/DDBJ whole genome shotgun (WGS) entry which is preliminary data.</text>
</comment>
<dbReference type="InterPro" id="IPR039565">
    <property type="entry name" value="BamD-like"/>
</dbReference>
<dbReference type="InterPro" id="IPR011990">
    <property type="entry name" value="TPR-like_helical_dom_sf"/>
</dbReference>
<keyword evidence="3" id="KW-0998">Cell outer membrane</keyword>
<protein>
    <submittedName>
        <fullName evidence="5">Outer membrane protein assembly factor BamD</fullName>
    </submittedName>
</protein>
<dbReference type="Gene3D" id="1.25.40.10">
    <property type="entry name" value="Tetratricopeptide repeat domain"/>
    <property type="match status" value="1"/>
</dbReference>
<proteinExistence type="predicted"/>
<keyword evidence="6" id="KW-1185">Reference proteome</keyword>
<evidence type="ECO:0000256" key="2">
    <source>
        <dbReference type="ARBA" id="ARBA00023136"/>
    </source>
</evidence>
<keyword evidence="1" id="KW-0732">Signal</keyword>
<dbReference type="InterPro" id="IPR019734">
    <property type="entry name" value="TPR_rpt"/>
</dbReference>
<accession>A0A967ADZ2</accession>
<name>A0A967ADZ2_9FLAO</name>
<dbReference type="RefSeq" id="WP_166400558.1">
    <property type="nucleotide sequence ID" value="NZ_JAANAS010000061.1"/>
</dbReference>
<evidence type="ECO:0000259" key="4">
    <source>
        <dbReference type="Pfam" id="PF13525"/>
    </source>
</evidence>
<dbReference type="NCBIfam" id="TIGR03302">
    <property type="entry name" value="OM_YfiO"/>
    <property type="match status" value="1"/>
</dbReference>
<evidence type="ECO:0000256" key="1">
    <source>
        <dbReference type="ARBA" id="ARBA00022729"/>
    </source>
</evidence>
<feature type="domain" description="Outer membrane lipoprotein BamD-like" evidence="4">
    <location>
        <begin position="36"/>
        <end position="189"/>
    </location>
</feature>
<dbReference type="Proteomes" id="UP000643701">
    <property type="component" value="Unassembled WGS sequence"/>
</dbReference>
<dbReference type="EMBL" id="JAANAS010000061">
    <property type="protein sequence ID" value="NGZ90311.1"/>
    <property type="molecule type" value="Genomic_DNA"/>
</dbReference>
<dbReference type="AlphaFoldDB" id="A0A967ADZ2"/>
<evidence type="ECO:0000256" key="3">
    <source>
        <dbReference type="ARBA" id="ARBA00023237"/>
    </source>
</evidence>
<evidence type="ECO:0000313" key="5">
    <source>
        <dbReference type="EMBL" id="NGZ90311.1"/>
    </source>
</evidence>
<organism evidence="5 6">
    <name type="scientific">Psychroflexus maritimus</name>
    <dbReference type="NCBI Taxonomy" id="2714865"/>
    <lineage>
        <taxon>Bacteria</taxon>
        <taxon>Pseudomonadati</taxon>
        <taxon>Bacteroidota</taxon>
        <taxon>Flavobacteriia</taxon>
        <taxon>Flavobacteriales</taxon>
        <taxon>Flavobacteriaceae</taxon>
        <taxon>Psychroflexus</taxon>
    </lineage>
</organism>
<dbReference type="SUPFAM" id="SSF48452">
    <property type="entry name" value="TPR-like"/>
    <property type="match status" value="1"/>
</dbReference>
<evidence type="ECO:0000313" key="6">
    <source>
        <dbReference type="Proteomes" id="UP000643701"/>
    </source>
</evidence>
<sequence>MKKIYLIAFSVLLLASCGKYNKALKSDDVDKKFTLAKEYYEIGIQEEKKSKLNKAIRLLEQIQPALKGKPQDEVVSYMIANAYYTIGDHFISGYRFDRYAKSFPDSPKIEEALYKSANSYFEVSPKYSLDQEDTHKAIDKLQFYVNAFEDGEFFNKANEQLAVLRDKLERKDYEVAKQLHHRRIWRPAIHALGNFIDNHPGSKYNENAYFYKFESQYIYAVNSFRAIERERLEKAVEYYNDFVSKYPDSEFMEQAELHKKEIDDELYYLELLDL</sequence>
<dbReference type="InterPro" id="IPR017689">
    <property type="entry name" value="BamD"/>
</dbReference>
<reference evidence="5" key="1">
    <citation type="submission" date="2020-03" db="EMBL/GenBank/DDBJ databases">
        <title>Psychroflexus Maritimus sp. nov., isolate from marine sediment.</title>
        <authorList>
            <person name="Zhong Y.-L."/>
        </authorList>
    </citation>
    <scope>NUCLEOTIDE SEQUENCE</scope>
    <source>
        <strain evidence="5">C1</strain>
    </source>
</reference>
<keyword evidence="2" id="KW-0472">Membrane</keyword>
<dbReference type="PROSITE" id="PS51257">
    <property type="entry name" value="PROKAR_LIPOPROTEIN"/>
    <property type="match status" value="1"/>
</dbReference>
<dbReference type="Pfam" id="PF13174">
    <property type="entry name" value="TPR_6"/>
    <property type="match status" value="1"/>
</dbReference>